<evidence type="ECO:0000313" key="6">
    <source>
        <dbReference type="Proteomes" id="UP000076842"/>
    </source>
</evidence>
<dbReference type="OrthoDB" id="1431247at2759"/>
<protein>
    <submittedName>
        <fullName evidence="5">HSP20-like chaperone</fullName>
    </submittedName>
</protein>
<comment type="similarity">
    <text evidence="2 3">Belongs to the small heat shock protein (HSP20) family.</text>
</comment>
<dbReference type="STRING" id="1353952.A0A165GZ21"/>
<dbReference type="InterPro" id="IPR002068">
    <property type="entry name" value="A-crystallin/Hsp20_dom"/>
</dbReference>
<evidence type="ECO:0000256" key="1">
    <source>
        <dbReference type="ARBA" id="ARBA00023016"/>
    </source>
</evidence>
<sequence>AVELTEEGKEYIVEAELPGVKKEDLEVRVGEGGKSLTIEGKVVKRNWEHKPAAQNGETIAKNGTDESMYSSVFSRTFTLPRPVDGSRVRAKLENGILLLHVPQMEERGSVKVNI</sequence>
<evidence type="ECO:0000256" key="3">
    <source>
        <dbReference type="RuleBase" id="RU003616"/>
    </source>
</evidence>
<dbReference type="Pfam" id="PF00011">
    <property type="entry name" value="HSP20"/>
    <property type="match status" value="1"/>
</dbReference>
<dbReference type="PANTHER" id="PTHR11527">
    <property type="entry name" value="HEAT-SHOCK PROTEIN 20 FAMILY MEMBER"/>
    <property type="match status" value="1"/>
</dbReference>
<dbReference type="InterPro" id="IPR031107">
    <property type="entry name" value="Small_HSP"/>
</dbReference>
<dbReference type="AlphaFoldDB" id="A0A165GZ21"/>
<dbReference type="CDD" id="cd06464">
    <property type="entry name" value="ACD_sHsps-like"/>
    <property type="match status" value="1"/>
</dbReference>
<accession>A0A165GZ21</accession>
<organism evidence="5 6">
    <name type="scientific">Calocera cornea HHB12733</name>
    <dbReference type="NCBI Taxonomy" id="1353952"/>
    <lineage>
        <taxon>Eukaryota</taxon>
        <taxon>Fungi</taxon>
        <taxon>Dikarya</taxon>
        <taxon>Basidiomycota</taxon>
        <taxon>Agaricomycotina</taxon>
        <taxon>Dacrymycetes</taxon>
        <taxon>Dacrymycetales</taxon>
        <taxon>Dacrymycetaceae</taxon>
        <taxon>Calocera</taxon>
    </lineage>
</organism>
<evidence type="ECO:0000256" key="2">
    <source>
        <dbReference type="PROSITE-ProRule" id="PRU00285"/>
    </source>
</evidence>
<feature type="non-terminal residue" evidence="5">
    <location>
        <position position="114"/>
    </location>
</feature>
<evidence type="ECO:0000259" key="4">
    <source>
        <dbReference type="PROSITE" id="PS01031"/>
    </source>
</evidence>
<dbReference type="InterPro" id="IPR008978">
    <property type="entry name" value="HSP20-like_chaperone"/>
</dbReference>
<dbReference type="EMBL" id="KV423948">
    <property type="protein sequence ID" value="KZT58662.1"/>
    <property type="molecule type" value="Genomic_DNA"/>
</dbReference>
<keyword evidence="6" id="KW-1185">Reference proteome</keyword>
<dbReference type="InParanoid" id="A0A165GZ21"/>
<feature type="non-terminal residue" evidence="5">
    <location>
        <position position="1"/>
    </location>
</feature>
<dbReference type="PROSITE" id="PS01031">
    <property type="entry name" value="SHSP"/>
    <property type="match status" value="1"/>
</dbReference>
<gene>
    <name evidence="5" type="ORF">CALCODRAFT_416383</name>
</gene>
<dbReference type="SUPFAM" id="SSF49764">
    <property type="entry name" value="HSP20-like chaperones"/>
    <property type="match status" value="1"/>
</dbReference>
<dbReference type="Proteomes" id="UP000076842">
    <property type="component" value="Unassembled WGS sequence"/>
</dbReference>
<dbReference type="FunCoup" id="A0A165GZ21">
    <property type="interactions" value="183"/>
</dbReference>
<reference evidence="5 6" key="1">
    <citation type="journal article" date="2016" name="Mol. Biol. Evol.">
        <title>Comparative Genomics of Early-Diverging Mushroom-Forming Fungi Provides Insights into the Origins of Lignocellulose Decay Capabilities.</title>
        <authorList>
            <person name="Nagy L.G."/>
            <person name="Riley R."/>
            <person name="Tritt A."/>
            <person name="Adam C."/>
            <person name="Daum C."/>
            <person name="Floudas D."/>
            <person name="Sun H."/>
            <person name="Yadav J.S."/>
            <person name="Pangilinan J."/>
            <person name="Larsson K.H."/>
            <person name="Matsuura K."/>
            <person name="Barry K."/>
            <person name="Labutti K."/>
            <person name="Kuo R."/>
            <person name="Ohm R.A."/>
            <person name="Bhattacharya S.S."/>
            <person name="Shirouzu T."/>
            <person name="Yoshinaga Y."/>
            <person name="Martin F.M."/>
            <person name="Grigoriev I.V."/>
            <person name="Hibbett D.S."/>
        </authorList>
    </citation>
    <scope>NUCLEOTIDE SEQUENCE [LARGE SCALE GENOMIC DNA]</scope>
    <source>
        <strain evidence="5 6">HHB12733</strain>
    </source>
</reference>
<dbReference type="Gene3D" id="2.60.40.790">
    <property type="match status" value="1"/>
</dbReference>
<proteinExistence type="inferred from homology"/>
<evidence type="ECO:0000313" key="5">
    <source>
        <dbReference type="EMBL" id="KZT58662.1"/>
    </source>
</evidence>
<keyword evidence="1" id="KW-0346">Stress response</keyword>
<name>A0A165GZ21_9BASI</name>
<feature type="domain" description="SHSP" evidence="4">
    <location>
        <begin position="1"/>
        <end position="114"/>
    </location>
</feature>